<dbReference type="Proteomes" id="UP000307173">
    <property type="component" value="Unassembled WGS sequence"/>
</dbReference>
<reference evidence="2 3" key="1">
    <citation type="journal article" date="2019" name="Front. Genet.">
        <title>Whole-Genome Sequencing of the Opportunistic Yeast Pathogen Candida inconspicua Uncovers Its Hybrid Origin.</title>
        <authorList>
            <person name="Mixao V."/>
            <person name="Hansen A.P."/>
            <person name="Saus E."/>
            <person name="Boekhout T."/>
            <person name="Lass-Florl C."/>
            <person name="Gabaldon T."/>
        </authorList>
    </citation>
    <scope>NUCLEOTIDE SEQUENCE [LARGE SCALE GENOMIC DNA]</scope>
    <source>
        <strain evidence="2 3">CBS 180</strain>
    </source>
</reference>
<protein>
    <recommendedName>
        <fullName evidence="1">DUF2415 domain-containing protein</fullName>
    </recommendedName>
</protein>
<dbReference type="PANTHER" id="PTHR43991:SF9">
    <property type="entry name" value="DUF2415 DOMAIN-CONTAINING PROTEIN"/>
    <property type="match status" value="1"/>
</dbReference>
<evidence type="ECO:0000313" key="2">
    <source>
        <dbReference type="EMBL" id="TID30723.1"/>
    </source>
</evidence>
<dbReference type="InterPro" id="IPR015943">
    <property type="entry name" value="WD40/YVTN_repeat-like_dom_sf"/>
</dbReference>
<gene>
    <name evidence="2" type="ORF">CANINC_000639</name>
</gene>
<comment type="caution">
    <text evidence="2">The sequence shown here is derived from an EMBL/GenBank/DDBJ whole genome shotgun (WGS) entry which is preliminary data.</text>
</comment>
<dbReference type="PANTHER" id="PTHR43991">
    <property type="entry name" value="WD REPEAT PROTEIN (AFU_ORTHOLOGUE AFUA_8G05640)-RELATED"/>
    <property type="match status" value="1"/>
</dbReference>
<dbReference type="SUPFAM" id="SSF50978">
    <property type="entry name" value="WD40 repeat-like"/>
    <property type="match status" value="1"/>
</dbReference>
<organism evidence="2 3">
    <name type="scientific">Pichia inconspicua</name>
    <dbReference type="NCBI Taxonomy" id="52247"/>
    <lineage>
        <taxon>Eukaryota</taxon>
        <taxon>Fungi</taxon>
        <taxon>Dikarya</taxon>
        <taxon>Ascomycota</taxon>
        <taxon>Saccharomycotina</taxon>
        <taxon>Pichiomycetes</taxon>
        <taxon>Pichiales</taxon>
        <taxon>Pichiaceae</taxon>
        <taxon>Pichia</taxon>
    </lineage>
</organism>
<keyword evidence="3" id="KW-1185">Reference proteome</keyword>
<feature type="domain" description="DUF2415" evidence="1">
    <location>
        <begin position="272"/>
        <end position="311"/>
    </location>
</feature>
<name>A0A4T0X5Y7_9ASCO</name>
<dbReference type="Pfam" id="PF10313">
    <property type="entry name" value="DUF2415"/>
    <property type="match status" value="1"/>
</dbReference>
<dbReference type="InterPro" id="IPR019417">
    <property type="entry name" value="DUF2415"/>
</dbReference>
<accession>A0A4T0X5Y7</accession>
<dbReference type="AlphaFoldDB" id="A0A4T0X5Y7"/>
<dbReference type="OrthoDB" id="418169at2759"/>
<proteinExistence type="predicted"/>
<sequence length="566" mass="64819">MAVSAPHWQLKDMLVVSKYSDPCANELYNADPHILFPHKNRIFTFPMSECADCGVTTKTLLTDKQNTIRFATSPRCLQQLDDIIVAGGVNSVAANTTNSLVSVGLHKGSFSVHNTTTQLTKNFQVGEFINNCVTINKSPTSSNNHYISYLCNNDKYLHRYDITNSRITPFGTPVYLNVALNHAIMSPDNKTLITLGDTSNIYVSHPEEDIRRVTDFKTIPTSGDCGFSTAFLPNGLHFLTCFQDGISLIYDLRNTNIPIHEIHSTRPKTQPGAFRVTKTTTNNDDLVFISEHQGRIHMIDTRNFKNHAVIMLPKYLYNVPPAVSDTYKFDEDEYDDENDNHNSEYQTRYPMAISTQNNQGQWFNQPIVKDIEDFKDLNNFGGDLHMGYLDSYKFFDSRYASTSTRQSQYYSRPNLDSDSFNVLLQSTIDREELIRRKGKLNYSPSTSRLLTYLRKHDLPQQHRKCESRYCSNMWWNKSASDPNLNINHLDYRPWGINTPQTKDTVNFMETPERDPFFYVDSDIEINGLDVAHRNGKSTLCIGTKEGIVFWDIDSRQRCSFPSFDCS</sequence>
<dbReference type="InterPro" id="IPR036322">
    <property type="entry name" value="WD40_repeat_dom_sf"/>
</dbReference>
<dbReference type="EMBL" id="SELW01000121">
    <property type="protein sequence ID" value="TID30723.1"/>
    <property type="molecule type" value="Genomic_DNA"/>
</dbReference>
<evidence type="ECO:0000259" key="1">
    <source>
        <dbReference type="Pfam" id="PF10313"/>
    </source>
</evidence>
<dbReference type="Gene3D" id="2.130.10.10">
    <property type="entry name" value="YVTN repeat-like/Quinoprotein amine dehydrogenase"/>
    <property type="match status" value="1"/>
</dbReference>
<evidence type="ECO:0000313" key="3">
    <source>
        <dbReference type="Proteomes" id="UP000307173"/>
    </source>
</evidence>